<reference evidence="2 3" key="1">
    <citation type="submission" date="2024-10" db="EMBL/GenBank/DDBJ databases">
        <title>Updated reference genomes for cyclostephanoid diatoms.</title>
        <authorList>
            <person name="Roberts W.R."/>
            <person name="Alverson A.J."/>
        </authorList>
    </citation>
    <scope>NUCLEOTIDE SEQUENCE [LARGE SCALE GENOMIC DNA]</scope>
    <source>
        <strain evidence="2 3">AJA276-08</strain>
    </source>
</reference>
<dbReference type="AlphaFoldDB" id="A0ABD3QNM8"/>
<feature type="compositionally biased region" description="Acidic residues" evidence="1">
    <location>
        <begin position="577"/>
        <end position="595"/>
    </location>
</feature>
<evidence type="ECO:0008006" key="4">
    <source>
        <dbReference type="Google" id="ProtNLM"/>
    </source>
</evidence>
<accession>A0ABD3QNM8</accession>
<name>A0ABD3QNM8_9STRA</name>
<sequence length="905" mass="94418">MSFQPQRYFSLSTSSNPSTKGQTVNGGNKNLDPSSLDLLLRAAIADKSAGNINNGVIGMSWQHNLGAAPDDNNGGDNSGAGAETSRTTFDRSNPNVNANNQNQSLHHAFLQSMAPQTGGGSSNSGSAMFGTSSQGGQSSSGGFNLANGGTSSGQAHQFGNLFGGMNQINSSAGGAMPQVSGFGGGGGGGFPQAQISSQGQWNDQGYGGGGSSSLAAQAANQGDMISQLVASLQAQQQAQQQAQVQAALARAFGPQGSSAGGGGTFDLAGTLGGNGGMTNFGDMNTNVNHVSAGMSAMSGQGPALSHQNTAARDLLSRMQHVQHQQSDAPMSSSTADDLIKLQLEQEHHNHMVQIAQADRQERAMQANQDALMKKARWDIKNSGGNNGIAPDGGNNIFNQAPQVGGGFPSNFNDSLLNGSGLNAAQQFANAKLSSIVGGMNHQGGMSHGGINAAALQSSLLSAGINRFVGLASAAGGMAGGIESSLPGTENQFLHQKLGSSRRAAIVPCRARGMPVDHNFKTAYFVIPDSIEHGDELMCSYPSCRQAGVKFRYCLQCKVPVAKRNFRNRHRHGVPGGEGEDCGSSDEDDESEEMTSEDAGHGPVGYGEEHGICRPVPSSAADADDEEEDYTGVQKEHILIIPGVDSAAAAYPSSSNTMEKKKRKNSSVRVPCRARGMPMAHNFKTAYFMIPPTIDHGDELLCSFPSCRGAGAKFRYCLHCKVPVAKRNFRNRHKHGNMGGLDKKKVGGDLKSPEGVNDGVNESSKRKSPEGLNDGCQERKDSKIEASESTFAAHVDGGENPPSVQPGGEVRPADAKEDNAAVVSNGESDVSSRVTITSSQGATKIQRWVELLESKPDPEDKQAMAVWMMNLMNSTEGAAAAVPTEADASSAIDVFAAATDRVEEEE</sequence>
<dbReference type="Proteomes" id="UP001530315">
    <property type="component" value="Unassembled WGS sequence"/>
</dbReference>
<proteinExistence type="predicted"/>
<protein>
    <recommendedName>
        <fullName evidence="4">SET domain-containing protein</fullName>
    </recommendedName>
</protein>
<feature type="region of interest" description="Disordered" evidence="1">
    <location>
        <begin position="113"/>
        <end position="151"/>
    </location>
</feature>
<feature type="compositionally biased region" description="Basic and acidic residues" evidence="1">
    <location>
        <begin position="740"/>
        <end position="751"/>
    </location>
</feature>
<feature type="compositionally biased region" description="Low complexity" evidence="1">
    <location>
        <begin position="130"/>
        <end position="142"/>
    </location>
</feature>
<feature type="region of interest" description="Disordered" evidence="1">
    <location>
        <begin position="1"/>
        <end position="30"/>
    </location>
</feature>
<feature type="region of interest" description="Disordered" evidence="1">
    <location>
        <begin position="568"/>
        <end position="630"/>
    </location>
</feature>
<feature type="region of interest" description="Disordered" evidence="1">
    <location>
        <begin position="730"/>
        <end position="839"/>
    </location>
</feature>
<organism evidence="2 3">
    <name type="scientific">Stephanodiscus triporus</name>
    <dbReference type="NCBI Taxonomy" id="2934178"/>
    <lineage>
        <taxon>Eukaryota</taxon>
        <taxon>Sar</taxon>
        <taxon>Stramenopiles</taxon>
        <taxon>Ochrophyta</taxon>
        <taxon>Bacillariophyta</taxon>
        <taxon>Coscinodiscophyceae</taxon>
        <taxon>Thalassiosirophycidae</taxon>
        <taxon>Stephanodiscales</taxon>
        <taxon>Stephanodiscaceae</taxon>
        <taxon>Stephanodiscus</taxon>
    </lineage>
</organism>
<keyword evidence="3" id="KW-1185">Reference proteome</keyword>
<feature type="compositionally biased region" description="Low complexity" evidence="1">
    <location>
        <begin position="67"/>
        <end position="82"/>
    </location>
</feature>
<feature type="region of interest" description="Disordered" evidence="1">
    <location>
        <begin position="176"/>
        <end position="209"/>
    </location>
</feature>
<feature type="compositionally biased region" description="Gly residues" evidence="1">
    <location>
        <begin position="181"/>
        <end position="190"/>
    </location>
</feature>
<evidence type="ECO:0000256" key="1">
    <source>
        <dbReference type="SAM" id="MobiDB-lite"/>
    </source>
</evidence>
<comment type="caution">
    <text evidence="2">The sequence shown here is derived from an EMBL/GenBank/DDBJ whole genome shotgun (WGS) entry which is preliminary data.</text>
</comment>
<evidence type="ECO:0000313" key="3">
    <source>
        <dbReference type="Proteomes" id="UP001530315"/>
    </source>
</evidence>
<feature type="region of interest" description="Disordered" evidence="1">
    <location>
        <begin position="67"/>
        <end position="100"/>
    </location>
</feature>
<gene>
    <name evidence="2" type="ORF">ACHAW5_001834</name>
</gene>
<feature type="compositionally biased region" description="Basic and acidic residues" evidence="1">
    <location>
        <begin position="775"/>
        <end position="785"/>
    </location>
</feature>
<feature type="compositionally biased region" description="Polar residues" evidence="1">
    <location>
        <begin position="824"/>
        <end position="839"/>
    </location>
</feature>
<evidence type="ECO:0000313" key="2">
    <source>
        <dbReference type="EMBL" id="KAL3802029.1"/>
    </source>
</evidence>
<dbReference type="EMBL" id="JALLAZ020000162">
    <property type="protein sequence ID" value="KAL3802029.1"/>
    <property type="molecule type" value="Genomic_DNA"/>
</dbReference>